<dbReference type="GO" id="GO:0003924">
    <property type="term" value="F:GTPase activity"/>
    <property type="evidence" value="ECO:0007669"/>
    <property type="project" value="UniProtKB-UniRule"/>
</dbReference>
<dbReference type="InterPro" id="IPR004125">
    <property type="entry name" value="Signal_recog_particle_SRP54_M"/>
</dbReference>
<dbReference type="InterPro" id="IPR013822">
    <property type="entry name" value="Signal_recog_particl_SRP54_hlx"/>
</dbReference>
<dbReference type="GO" id="GO:0048500">
    <property type="term" value="C:signal recognition particle"/>
    <property type="evidence" value="ECO:0007669"/>
    <property type="project" value="UniProtKB-UniRule"/>
</dbReference>
<keyword evidence="6 10" id="KW-0342">GTP-binding</keyword>
<feature type="binding site" evidence="10">
    <location>
        <begin position="248"/>
        <end position="251"/>
    </location>
    <ligand>
        <name>GTP</name>
        <dbReference type="ChEBI" id="CHEBI:37565"/>
    </ligand>
</feature>
<dbReference type="EMBL" id="RBIG01000003">
    <property type="protein sequence ID" value="RKQ68372.1"/>
    <property type="molecule type" value="Genomic_DNA"/>
</dbReference>
<evidence type="ECO:0000256" key="11">
    <source>
        <dbReference type="SAM" id="MobiDB-lite"/>
    </source>
</evidence>
<comment type="similarity">
    <text evidence="2 10">Belongs to the GTP-binding SRP family. SRP54 subfamily.</text>
</comment>
<evidence type="ECO:0000256" key="8">
    <source>
        <dbReference type="ARBA" id="ARBA00023274"/>
    </source>
</evidence>
<feature type="region of interest" description="Disordered" evidence="11">
    <location>
        <begin position="443"/>
        <end position="485"/>
    </location>
</feature>
<gene>
    <name evidence="10" type="primary">ffh</name>
    <name evidence="13" type="ORF">BCL74_2851</name>
</gene>
<dbReference type="InterPro" id="IPR036891">
    <property type="entry name" value="Signal_recog_part_SRP54_M_sf"/>
</dbReference>
<dbReference type="PANTHER" id="PTHR11564:SF5">
    <property type="entry name" value="SIGNAL RECOGNITION PARTICLE SUBUNIT SRP54"/>
    <property type="match status" value="1"/>
</dbReference>
<comment type="subunit">
    <text evidence="10">Part of the signal recognition particle protein translocation system, which is composed of SRP and FtsY. SRP is a ribonucleoprotein composed of Ffh and a 4.5S RNA molecule.</text>
</comment>
<feature type="domain" description="SRP54-type proteins GTP-binding" evidence="12">
    <location>
        <begin position="269"/>
        <end position="282"/>
    </location>
</feature>
<dbReference type="SUPFAM" id="SSF52540">
    <property type="entry name" value="P-loop containing nucleoside triphosphate hydrolases"/>
    <property type="match status" value="1"/>
</dbReference>
<dbReference type="InterPro" id="IPR022941">
    <property type="entry name" value="SRP54"/>
</dbReference>
<dbReference type="GO" id="GO:0005525">
    <property type="term" value="F:GTP binding"/>
    <property type="evidence" value="ECO:0007669"/>
    <property type="project" value="UniProtKB-UniRule"/>
</dbReference>
<evidence type="ECO:0000256" key="9">
    <source>
        <dbReference type="ARBA" id="ARBA00048027"/>
    </source>
</evidence>
<dbReference type="InterPro" id="IPR000897">
    <property type="entry name" value="SRP54_GTPase_dom"/>
</dbReference>
<feature type="compositionally biased region" description="Gly residues" evidence="11">
    <location>
        <begin position="457"/>
        <end position="468"/>
    </location>
</feature>
<keyword evidence="8 10" id="KW-0687">Ribonucleoprotein</keyword>
<dbReference type="Gene3D" id="1.20.120.140">
    <property type="entry name" value="Signal recognition particle SRP54, nucleotide-binding domain"/>
    <property type="match status" value="1"/>
</dbReference>
<evidence type="ECO:0000256" key="10">
    <source>
        <dbReference type="HAMAP-Rule" id="MF_00306"/>
    </source>
</evidence>
<proteinExistence type="inferred from homology"/>
<dbReference type="EC" id="3.6.5.4" evidence="10"/>
<evidence type="ECO:0000256" key="6">
    <source>
        <dbReference type="ARBA" id="ARBA00023134"/>
    </source>
</evidence>
<comment type="domain">
    <text evidence="10">Composed of three domains: the N-terminal N domain, which is responsible for interactions with the ribosome, the central G domain, which binds GTP, and the C-terminal M domain, which binds the RNA and the signal sequence of the RNC.</text>
</comment>
<sequence length="485" mass="51460">MFDGLTGKLGDVFERLRRRGALSESDVQAVMREVRVALLEADVALPVVKEFITKAGEKAVGQEVLRSVTPGQMVVKIVHDQLVEMLGAEPEPVDLNAPAPVPILMVGLQGSGKTTTTGKLARRLTQRDKKKVLMASLDVHRPAAQEQLRILGEQTGVATLPIVAGEQPVSIAKRAMTVGRLQGYDVVMLDTAGRLHVDEALMAEVASVHDLVKPHEVLLVVDAMTGQDAVNVARAFKERVGVTGIVMTRVDGDARGGAALSMRAVTGCPIKLLGVGEKMDALEDFHPQRIAGRILGMGDVVSLVEKAAETIEKDEAERLAKKMAKGDFDLDDMAAQLRQLRKLGGLGGVMGLLPGIGKMKKQLAGANIDEKQLAHQEAIISSMTKKERKDIKLLNASRRKRIAAGSGTTVQEVNRLLKQYQDMSRVMKQMGKSGMLKGMMGGLMGGGGGTPPQLPPGGLGGLGGGGLPGLPKLPGGKLPPGFGRR</sequence>
<feature type="binding site" evidence="10">
    <location>
        <begin position="190"/>
        <end position="194"/>
    </location>
    <ligand>
        <name>GTP</name>
        <dbReference type="ChEBI" id="CHEBI:37565"/>
    </ligand>
</feature>
<dbReference type="AlphaFoldDB" id="A0A420WBR6"/>
<dbReference type="GO" id="GO:0006614">
    <property type="term" value="P:SRP-dependent cotranslational protein targeting to membrane"/>
    <property type="evidence" value="ECO:0007669"/>
    <property type="project" value="InterPro"/>
</dbReference>
<dbReference type="Pfam" id="PF02881">
    <property type="entry name" value="SRP54_N"/>
    <property type="match status" value="1"/>
</dbReference>
<dbReference type="InterPro" id="IPR004780">
    <property type="entry name" value="SRP"/>
</dbReference>
<dbReference type="SMART" id="SM00962">
    <property type="entry name" value="SRP54"/>
    <property type="match status" value="1"/>
</dbReference>
<keyword evidence="7 10" id="KW-0733">Signal recognition particle</keyword>
<name>A0A420WBR6_9PROT</name>
<dbReference type="CDD" id="cd18539">
    <property type="entry name" value="SRP_G"/>
    <property type="match status" value="1"/>
</dbReference>
<evidence type="ECO:0000256" key="4">
    <source>
        <dbReference type="ARBA" id="ARBA00022801"/>
    </source>
</evidence>
<reference evidence="13 14" key="1">
    <citation type="submission" date="2018-10" db="EMBL/GenBank/DDBJ databases">
        <title>Comparative analysis of microorganisms from saline springs in Andes Mountain Range, Colombia.</title>
        <authorList>
            <person name="Rubin E."/>
        </authorList>
    </citation>
    <scope>NUCLEOTIDE SEQUENCE [LARGE SCALE GENOMIC DNA]</scope>
    <source>
        <strain evidence="13 14">USBA 36</strain>
    </source>
</reference>
<organism evidence="13 14">
    <name type="scientific">Oceanibaculum indicum</name>
    <dbReference type="NCBI Taxonomy" id="526216"/>
    <lineage>
        <taxon>Bacteria</taxon>
        <taxon>Pseudomonadati</taxon>
        <taxon>Pseudomonadota</taxon>
        <taxon>Alphaproteobacteria</taxon>
        <taxon>Rhodospirillales</taxon>
        <taxon>Oceanibaculaceae</taxon>
        <taxon>Oceanibaculum</taxon>
    </lineage>
</organism>
<evidence type="ECO:0000313" key="13">
    <source>
        <dbReference type="EMBL" id="RKQ68372.1"/>
    </source>
</evidence>
<dbReference type="InterPro" id="IPR003593">
    <property type="entry name" value="AAA+_ATPase"/>
</dbReference>
<evidence type="ECO:0000256" key="5">
    <source>
        <dbReference type="ARBA" id="ARBA00022884"/>
    </source>
</evidence>
<dbReference type="InterPro" id="IPR027417">
    <property type="entry name" value="P-loop_NTPase"/>
</dbReference>
<dbReference type="SMART" id="SM00963">
    <property type="entry name" value="SRP54_N"/>
    <property type="match status" value="1"/>
</dbReference>
<evidence type="ECO:0000256" key="2">
    <source>
        <dbReference type="ARBA" id="ARBA00005450"/>
    </source>
</evidence>
<dbReference type="Pfam" id="PF02978">
    <property type="entry name" value="SRP_SPB"/>
    <property type="match status" value="1"/>
</dbReference>
<dbReference type="PANTHER" id="PTHR11564">
    <property type="entry name" value="SIGNAL RECOGNITION PARTICLE 54K PROTEIN SRP54"/>
    <property type="match status" value="1"/>
</dbReference>
<dbReference type="NCBIfam" id="TIGR00959">
    <property type="entry name" value="ffh"/>
    <property type="match status" value="1"/>
</dbReference>
<evidence type="ECO:0000313" key="14">
    <source>
        <dbReference type="Proteomes" id="UP000277424"/>
    </source>
</evidence>
<dbReference type="SUPFAM" id="SSF47446">
    <property type="entry name" value="Signal peptide-binding domain"/>
    <property type="match status" value="1"/>
</dbReference>
<dbReference type="HAMAP" id="MF_00306">
    <property type="entry name" value="SRP54"/>
    <property type="match status" value="1"/>
</dbReference>
<comment type="function">
    <text evidence="10">Involved in targeting and insertion of nascent membrane proteins into the cytoplasmic membrane. Binds to the hydrophobic signal sequence of the ribosome-nascent chain (RNC) as it emerges from the ribosomes. The SRP-RNC complex is then targeted to the cytoplasmic membrane where it interacts with the SRP receptor FtsY. Interaction with FtsY leads to the transfer of the RNC complex to the Sec translocase for insertion into the membrane, the hydrolysis of GTP by both Ffh and FtsY, and the dissociation of the SRP-FtsY complex into the individual components.</text>
</comment>
<protein>
    <recommendedName>
        <fullName evidence="10">Signal recognition particle protein</fullName>
        <ecNumber evidence="10">3.6.5.4</ecNumber>
    </recommendedName>
    <alternativeName>
        <fullName evidence="10">Fifty-four homolog</fullName>
    </alternativeName>
</protein>
<dbReference type="Gene3D" id="3.40.50.300">
    <property type="entry name" value="P-loop containing nucleotide triphosphate hydrolases"/>
    <property type="match status" value="1"/>
</dbReference>
<dbReference type="PROSITE" id="PS00300">
    <property type="entry name" value="SRP54"/>
    <property type="match status" value="1"/>
</dbReference>
<dbReference type="RefSeq" id="WP_121220986.1">
    <property type="nucleotide sequence ID" value="NZ_RBIG01000003.1"/>
</dbReference>
<keyword evidence="5 10" id="KW-0694">RNA-binding</keyword>
<keyword evidence="4 10" id="KW-0378">Hydrolase</keyword>
<dbReference type="GO" id="GO:0008312">
    <property type="term" value="F:7S RNA binding"/>
    <property type="evidence" value="ECO:0007669"/>
    <property type="project" value="InterPro"/>
</dbReference>
<evidence type="ECO:0000256" key="3">
    <source>
        <dbReference type="ARBA" id="ARBA00022741"/>
    </source>
</evidence>
<dbReference type="SMART" id="SM00382">
    <property type="entry name" value="AAA"/>
    <property type="match status" value="1"/>
</dbReference>
<evidence type="ECO:0000256" key="1">
    <source>
        <dbReference type="ARBA" id="ARBA00004515"/>
    </source>
</evidence>
<dbReference type="Gene3D" id="1.10.260.30">
    <property type="entry name" value="Signal recognition particle, SRP54 subunit, M-domain"/>
    <property type="match status" value="1"/>
</dbReference>
<keyword evidence="3 10" id="KW-0547">Nucleotide-binding</keyword>
<feature type="compositionally biased region" description="Low complexity" evidence="11">
    <location>
        <begin position="469"/>
        <end position="485"/>
    </location>
</feature>
<evidence type="ECO:0000259" key="12">
    <source>
        <dbReference type="PROSITE" id="PS00300"/>
    </source>
</evidence>
<dbReference type="Proteomes" id="UP000277424">
    <property type="component" value="Unassembled WGS sequence"/>
</dbReference>
<dbReference type="Pfam" id="PF00448">
    <property type="entry name" value="SRP54"/>
    <property type="match status" value="1"/>
</dbReference>
<feature type="binding site" evidence="10">
    <location>
        <begin position="107"/>
        <end position="114"/>
    </location>
    <ligand>
        <name>GTP</name>
        <dbReference type="ChEBI" id="CHEBI:37565"/>
    </ligand>
</feature>
<dbReference type="GO" id="GO:0005886">
    <property type="term" value="C:plasma membrane"/>
    <property type="evidence" value="ECO:0007669"/>
    <property type="project" value="UniProtKB-SubCell"/>
</dbReference>
<comment type="catalytic activity">
    <reaction evidence="9 10">
        <text>GTP + H2O = GDP + phosphate + H(+)</text>
        <dbReference type="Rhea" id="RHEA:19669"/>
        <dbReference type="ChEBI" id="CHEBI:15377"/>
        <dbReference type="ChEBI" id="CHEBI:15378"/>
        <dbReference type="ChEBI" id="CHEBI:37565"/>
        <dbReference type="ChEBI" id="CHEBI:43474"/>
        <dbReference type="ChEBI" id="CHEBI:58189"/>
        <dbReference type="EC" id="3.6.5.4"/>
    </reaction>
</comment>
<keyword evidence="10" id="KW-0963">Cytoplasm</keyword>
<dbReference type="OrthoDB" id="9804720at2"/>
<comment type="caution">
    <text evidence="13">The sequence shown here is derived from an EMBL/GenBank/DDBJ whole genome shotgun (WGS) entry which is preliminary data.</text>
</comment>
<comment type="subcellular location">
    <subcellularLocation>
        <location evidence="1">Cell inner membrane</location>
        <topology evidence="1">Peripheral membrane protein</topology>
        <orientation evidence="1">Cytoplasmic side</orientation>
    </subcellularLocation>
    <subcellularLocation>
        <location evidence="10">Cytoplasm</location>
    </subcellularLocation>
    <text evidence="10">The SRP-RNC complex is targeted to the cytoplasmic membrane.</text>
</comment>
<dbReference type="InterPro" id="IPR042101">
    <property type="entry name" value="SRP54_N_sf"/>
</dbReference>
<accession>A0A420WBR6</accession>
<evidence type="ECO:0000256" key="7">
    <source>
        <dbReference type="ARBA" id="ARBA00023135"/>
    </source>
</evidence>